<keyword evidence="2" id="KW-1003">Cell membrane</keyword>
<name>A0A3R8WLS3_9SPHN</name>
<keyword evidence="7" id="KW-0282">Flagellum</keyword>
<feature type="transmembrane region" description="Helical" evidence="6">
    <location>
        <begin position="6"/>
        <end position="26"/>
    </location>
</feature>
<dbReference type="OrthoDB" id="7409867at2"/>
<evidence type="ECO:0000256" key="1">
    <source>
        <dbReference type="ARBA" id="ARBA00004236"/>
    </source>
</evidence>
<keyword evidence="7" id="KW-0969">Cilium</keyword>
<evidence type="ECO:0000256" key="6">
    <source>
        <dbReference type="SAM" id="Phobius"/>
    </source>
</evidence>
<keyword evidence="7" id="KW-0966">Cell projection</keyword>
<evidence type="ECO:0000313" key="7">
    <source>
        <dbReference type="EMBL" id="RRQ52809.1"/>
    </source>
</evidence>
<dbReference type="Proteomes" id="UP000268553">
    <property type="component" value="Unassembled WGS sequence"/>
</dbReference>
<evidence type="ECO:0000256" key="2">
    <source>
        <dbReference type="ARBA" id="ARBA00022475"/>
    </source>
</evidence>
<dbReference type="Pfam" id="PF04347">
    <property type="entry name" value="FliO"/>
    <property type="match status" value="1"/>
</dbReference>
<keyword evidence="3 6" id="KW-0812">Transmembrane</keyword>
<keyword evidence="4 6" id="KW-1133">Transmembrane helix</keyword>
<dbReference type="GO" id="GO:0044781">
    <property type="term" value="P:bacterial-type flagellum organization"/>
    <property type="evidence" value="ECO:0007669"/>
    <property type="project" value="InterPro"/>
</dbReference>
<organism evidence="7 8">
    <name type="scientific">Sphingorhabdus wooponensis</name>
    <dbReference type="NCBI Taxonomy" id="940136"/>
    <lineage>
        <taxon>Bacteria</taxon>
        <taxon>Pseudomonadati</taxon>
        <taxon>Pseudomonadota</taxon>
        <taxon>Alphaproteobacteria</taxon>
        <taxon>Sphingomonadales</taxon>
        <taxon>Sphingomonadaceae</taxon>
        <taxon>Sphingorhabdus</taxon>
    </lineage>
</organism>
<dbReference type="EMBL" id="RWJI01000001">
    <property type="protein sequence ID" value="RRQ52809.1"/>
    <property type="molecule type" value="Genomic_DNA"/>
</dbReference>
<comment type="caution">
    <text evidence="7">The sequence shown here is derived from an EMBL/GenBank/DDBJ whole genome shotgun (WGS) entry which is preliminary data.</text>
</comment>
<accession>A0A3R8WLS3</accession>
<evidence type="ECO:0000256" key="5">
    <source>
        <dbReference type="ARBA" id="ARBA00023136"/>
    </source>
</evidence>
<dbReference type="InterPro" id="IPR022781">
    <property type="entry name" value="Flagellar_biosynth_FliO"/>
</dbReference>
<evidence type="ECO:0000256" key="4">
    <source>
        <dbReference type="ARBA" id="ARBA00022989"/>
    </source>
</evidence>
<evidence type="ECO:0000256" key="3">
    <source>
        <dbReference type="ARBA" id="ARBA00022692"/>
    </source>
</evidence>
<gene>
    <name evidence="7" type="ORF">D7D48_01075</name>
</gene>
<sequence>MLEYFGRLLLILPLVGGLAWGSLWLWKKLQIGLPMNAAPTRAVRVVDAVSLGSNGRLLVVEFGQNTLLLGASRSGINILASTKQGAPHA</sequence>
<keyword evidence="5 6" id="KW-0472">Membrane</keyword>
<dbReference type="GO" id="GO:0016020">
    <property type="term" value="C:membrane"/>
    <property type="evidence" value="ECO:0007669"/>
    <property type="project" value="InterPro"/>
</dbReference>
<keyword evidence="8" id="KW-1185">Reference proteome</keyword>
<protein>
    <submittedName>
        <fullName evidence="7">Flagellar biogenesis protein FliO</fullName>
    </submittedName>
</protein>
<comment type="subcellular location">
    <subcellularLocation>
        <location evidence="1">Cell membrane</location>
    </subcellularLocation>
</comment>
<evidence type="ECO:0000313" key="8">
    <source>
        <dbReference type="Proteomes" id="UP000268553"/>
    </source>
</evidence>
<proteinExistence type="predicted"/>
<dbReference type="AlphaFoldDB" id="A0A3R8WLS3"/>
<reference evidence="7 8" key="1">
    <citation type="submission" date="2018-12" db="EMBL/GenBank/DDBJ databases">
        <authorList>
            <person name="Kim S.-J."/>
            <person name="Jung G.-Y."/>
        </authorList>
    </citation>
    <scope>NUCLEOTIDE SEQUENCE [LARGE SCALE GENOMIC DNA]</scope>
    <source>
        <strain evidence="7 8">03SU3-P</strain>
    </source>
</reference>